<evidence type="ECO:0000256" key="1">
    <source>
        <dbReference type="ARBA" id="ARBA00004167"/>
    </source>
</evidence>
<dbReference type="FunFam" id="2.60.40.150:FF:000061">
    <property type="entry name" value="dysferlin isoform X8"/>
    <property type="match status" value="1"/>
</dbReference>
<dbReference type="InterPro" id="IPR000008">
    <property type="entry name" value="C2_dom"/>
</dbReference>
<evidence type="ECO:0000256" key="4">
    <source>
        <dbReference type="ARBA" id="ARBA00022989"/>
    </source>
</evidence>
<protein>
    <recommendedName>
        <fullName evidence="7">C2 domain-containing protein</fullName>
    </recommendedName>
</protein>
<dbReference type="GO" id="GO:0061025">
    <property type="term" value="P:membrane fusion"/>
    <property type="evidence" value="ECO:0007669"/>
    <property type="project" value="TreeGrafter"/>
</dbReference>
<dbReference type="GO" id="GO:0016020">
    <property type="term" value="C:membrane"/>
    <property type="evidence" value="ECO:0007669"/>
    <property type="project" value="UniProtKB-SubCell"/>
</dbReference>
<evidence type="ECO:0000256" key="2">
    <source>
        <dbReference type="ARBA" id="ARBA00022692"/>
    </source>
</evidence>
<evidence type="ECO:0000313" key="8">
    <source>
        <dbReference type="EMBL" id="KAG5260958.1"/>
    </source>
</evidence>
<comment type="caution">
    <text evidence="8">The sequence shown here is derived from an EMBL/GenBank/DDBJ whole genome shotgun (WGS) entry which is preliminary data.</text>
</comment>
<name>A0AAV6FDW7_9TELE</name>
<keyword evidence="4" id="KW-1133">Transmembrane helix</keyword>
<dbReference type="PANTHER" id="PTHR12546">
    <property type="entry name" value="FER-1-LIKE"/>
    <property type="match status" value="1"/>
</dbReference>
<dbReference type="FunFam" id="2.60.40.150:FF:000033">
    <property type="entry name" value="dysferlin isoform X2"/>
    <property type="match status" value="1"/>
</dbReference>
<feature type="compositionally biased region" description="Pro residues" evidence="6">
    <location>
        <begin position="178"/>
        <end position="202"/>
    </location>
</feature>
<comment type="subcellular location">
    <subcellularLocation>
        <location evidence="1">Membrane</location>
        <topology evidence="1">Single-pass membrane protein</topology>
    </subcellularLocation>
</comment>
<accession>A0AAV6FDW7</accession>
<evidence type="ECO:0000313" key="9">
    <source>
        <dbReference type="Proteomes" id="UP000823561"/>
    </source>
</evidence>
<dbReference type="CDD" id="cd04011">
    <property type="entry name" value="C2B_Ferlin"/>
    <property type="match status" value="1"/>
</dbReference>
<gene>
    <name evidence="8" type="ORF">AALO_G00298400</name>
</gene>
<dbReference type="PROSITE" id="PS50004">
    <property type="entry name" value="C2"/>
    <property type="match status" value="2"/>
</dbReference>
<dbReference type="Pfam" id="PF08151">
    <property type="entry name" value="FerI"/>
    <property type="match status" value="1"/>
</dbReference>
<dbReference type="EMBL" id="JADWDJ010000024">
    <property type="protein sequence ID" value="KAG5260958.1"/>
    <property type="molecule type" value="Genomic_DNA"/>
</dbReference>
<feature type="domain" description="C2" evidence="7">
    <location>
        <begin position="208"/>
        <end position="327"/>
    </location>
</feature>
<feature type="region of interest" description="Disordered" evidence="6">
    <location>
        <begin position="355"/>
        <end position="380"/>
    </location>
</feature>
<dbReference type="InterPro" id="IPR035892">
    <property type="entry name" value="C2_domain_sf"/>
</dbReference>
<dbReference type="SMART" id="SM00239">
    <property type="entry name" value="C2"/>
    <property type="match status" value="2"/>
</dbReference>
<dbReference type="Proteomes" id="UP000823561">
    <property type="component" value="Chromosome 24"/>
</dbReference>
<dbReference type="Pfam" id="PF00168">
    <property type="entry name" value="C2"/>
    <property type="match status" value="2"/>
</dbReference>
<dbReference type="PANTHER" id="PTHR12546:SF44">
    <property type="entry name" value="DYSFERLIN"/>
    <property type="match status" value="1"/>
</dbReference>
<keyword evidence="9" id="KW-1185">Reference proteome</keyword>
<feature type="region of interest" description="Disordered" evidence="6">
    <location>
        <begin position="174"/>
        <end position="223"/>
    </location>
</feature>
<proteinExistence type="predicted"/>
<dbReference type="AlphaFoldDB" id="A0AAV6FDW7"/>
<keyword evidence="2" id="KW-0812">Transmembrane</keyword>
<evidence type="ECO:0000256" key="3">
    <source>
        <dbReference type="ARBA" id="ARBA00022737"/>
    </source>
</evidence>
<dbReference type="Gene3D" id="2.60.40.150">
    <property type="entry name" value="C2 domain"/>
    <property type="match status" value="2"/>
</dbReference>
<evidence type="ECO:0000256" key="5">
    <source>
        <dbReference type="ARBA" id="ARBA00023136"/>
    </source>
</evidence>
<feature type="domain" description="C2" evidence="7">
    <location>
        <begin position="1"/>
        <end position="101"/>
    </location>
</feature>
<evidence type="ECO:0000259" key="7">
    <source>
        <dbReference type="PROSITE" id="PS50004"/>
    </source>
</evidence>
<dbReference type="InterPro" id="IPR012968">
    <property type="entry name" value="FerIin_dom"/>
</dbReference>
<keyword evidence="3" id="KW-0677">Repeat</keyword>
<dbReference type="InterPro" id="IPR037720">
    <property type="entry name" value="C2B_Ferlin"/>
</dbReference>
<sequence length="380" mass="42333">MLRVFILCAENVLTHDQDISDAYCSVTYEGTKKKTKVVKNNVNPVWNEGFEWDLKGVPLDSGAQIHVVVKDHEKMGRNRFLGECRVSLRDVLNSPNLAATFTVSLVDTKKNNTGATVTLQVSYIPPPGMAPIFQPPPQPEAVHTPVELDTVTVFSLDTMGEDDTESMLMMETVEEPEPMPGTPGPQEPGVPTAPPKKAPPNFNPSLKKKKRHSTSKAPLPNKPQDLQVRVRIIEGRQLPGVNIKPVVKVTVGGQTKRTRIRKGNNPFFDETFFLNFYETPSDLFDEPIFITVLDSKSLRTDSVIGEFKMDVGMVYHEHRHAFLRKWLLLSDPDDLSAGARGYLKVSLFVLAAGDEPPMDRKEGVEEKEDIEGGNLPLWPP</sequence>
<dbReference type="InterPro" id="IPR037721">
    <property type="entry name" value="Ferlin"/>
</dbReference>
<evidence type="ECO:0000256" key="6">
    <source>
        <dbReference type="SAM" id="MobiDB-lite"/>
    </source>
</evidence>
<keyword evidence="5" id="KW-0472">Membrane</keyword>
<dbReference type="SUPFAM" id="SSF49562">
    <property type="entry name" value="C2 domain (Calcium/lipid-binding domain, CaLB)"/>
    <property type="match status" value="2"/>
</dbReference>
<reference evidence="8" key="1">
    <citation type="submission" date="2020-10" db="EMBL/GenBank/DDBJ databases">
        <title>Chromosome-scale genome assembly of the Allis shad, Alosa alosa.</title>
        <authorList>
            <person name="Margot Z."/>
            <person name="Christophe K."/>
            <person name="Cabau C."/>
            <person name="Louis A."/>
            <person name="Berthelot C."/>
            <person name="Parey E."/>
            <person name="Roest Crollius H."/>
            <person name="Montfort J."/>
            <person name="Robinson-Rechavi M."/>
            <person name="Bucao C."/>
            <person name="Bouchez O."/>
            <person name="Gislard M."/>
            <person name="Lluch J."/>
            <person name="Milhes M."/>
            <person name="Lampietro C."/>
            <person name="Lopez Roques C."/>
            <person name="Donnadieu C."/>
            <person name="Braasch I."/>
            <person name="Desvignes T."/>
            <person name="Postlethwait J."/>
            <person name="Bobe J."/>
            <person name="Guiguen Y."/>
        </authorList>
    </citation>
    <scope>NUCLEOTIDE SEQUENCE</scope>
    <source>
        <strain evidence="8">M-15738</strain>
        <tissue evidence="8">Blood</tissue>
    </source>
</reference>
<dbReference type="GO" id="GO:0007009">
    <property type="term" value="P:plasma membrane organization"/>
    <property type="evidence" value="ECO:0007669"/>
    <property type="project" value="TreeGrafter"/>
</dbReference>
<organism evidence="8 9">
    <name type="scientific">Alosa alosa</name>
    <name type="common">allis shad</name>
    <dbReference type="NCBI Taxonomy" id="278164"/>
    <lineage>
        <taxon>Eukaryota</taxon>
        <taxon>Metazoa</taxon>
        <taxon>Chordata</taxon>
        <taxon>Craniata</taxon>
        <taxon>Vertebrata</taxon>
        <taxon>Euteleostomi</taxon>
        <taxon>Actinopterygii</taxon>
        <taxon>Neopterygii</taxon>
        <taxon>Teleostei</taxon>
        <taxon>Clupei</taxon>
        <taxon>Clupeiformes</taxon>
        <taxon>Clupeoidei</taxon>
        <taxon>Clupeidae</taxon>
        <taxon>Alosa</taxon>
    </lineage>
</organism>
<dbReference type="SMART" id="SM01202">
    <property type="entry name" value="FerI"/>
    <property type="match status" value="1"/>
</dbReference>